<protein>
    <submittedName>
        <fullName evidence="1">Uncharacterized protein</fullName>
    </submittedName>
</protein>
<comment type="caution">
    <text evidence="1">The sequence shown here is derived from an EMBL/GenBank/DDBJ whole genome shotgun (WGS) entry which is preliminary data.</text>
</comment>
<name>A0ACC2JME4_9PEZI</name>
<gene>
    <name evidence="1" type="ORF">O1611_g5041</name>
</gene>
<dbReference type="Proteomes" id="UP001153332">
    <property type="component" value="Unassembled WGS sequence"/>
</dbReference>
<reference evidence="1" key="1">
    <citation type="submission" date="2022-12" db="EMBL/GenBank/DDBJ databases">
        <title>Genome Sequence of Lasiodiplodia mahajangana.</title>
        <authorList>
            <person name="Buettner E."/>
        </authorList>
    </citation>
    <scope>NUCLEOTIDE SEQUENCE</scope>
    <source>
        <strain evidence="1">VT137</strain>
    </source>
</reference>
<evidence type="ECO:0000313" key="1">
    <source>
        <dbReference type="EMBL" id="KAJ8128590.1"/>
    </source>
</evidence>
<accession>A0ACC2JME4</accession>
<sequence>MAWVSTQASLPEHRNIERTAGTEQTHVPVWKRRQTRHLWPVMEKREVPEPTADGLGAPEDEGQNVAIELQNPSALNPPLTDGGLVPNLKWSFALSNNLKDKGGYIREQLESDLPPSTDFAGAQNHLTKGSIRQMHWHSCSEWGYVTNGTVTISMVDNDGRNQVANATAGDIWYFPKGQPHVIQGVEDSNEYLLVFDAGDFANEGLTFNVDDWLTHTPAEVILKNFGLDNRSTAFDHVPPNFGSINTGKVADESVDSPFGQLTGNASWYFPASKMEFTQAPGGGGSYKRVDSTNFPVSQKIVGQIVRVKPRGMREMHWHPNGVEWLYFQSGTARATVWLGAGNARTFDFTDGDTAVFPDNSGHYIENTSDTDDLFYLEIFNSDVVEDVSLIQWLALTPPDLVSQVLNVSVDVVKALSKEKQVILAAKP</sequence>
<proteinExistence type="predicted"/>
<organism evidence="1 2">
    <name type="scientific">Lasiodiplodia mahajangana</name>
    <dbReference type="NCBI Taxonomy" id="1108764"/>
    <lineage>
        <taxon>Eukaryota</taxon>
        <taxon>Fungi</taxon>
        <taxon>Dikarya</taxon>
        <taxon>Ascomycota</taxon>
        <taxon>Pezizomycotina</taxon>
        <taxon>Dothideomycetes</taxon>
        <taxon>Dothideomycetes incertae sedis</taxon>
        <taxon>Botryosphaeriales</taxon>
        <taxon>Botryosphaeriaceae</taxon>
        <taxon>Lasiodiplodia</taxon>
    </lineage>
</organism>
<keyword evidence="2" id="KW-1185">Reference proteome</keyword>
<dbReference type="EMBL" id="JAPUUL010001019">
    <property type="protein sequence ID" value="KAJ8128590.1"/>
    <property type="molecule type" value="Genomic_DNA"/>
</dbReference>
<evidence type="ECO:0000313" key="2">
    <source>
        <dbReference type="Proteomes" id="UP001153332"/>
    </source>
</evidence>